<gene>
    <name evidence="7" type="ORF">RN51_00833</name>
</gene>
<keyword evidence="1 5" id="KW-0732">Signal</keyword>
<feature type="chain" id="PRO_5002444673" evidence="5">
    <location>
        <begin position="33"/>
        <end position="219"/>
    </location>
</feature>
<dbReference type="Proteomes" id="UP000033725">
    <property type="component" value="Unassembled WGS sequence"/>
</dbReference>
<feature type="compositionally biased region" description="Polar residues" evidence="3">
    <location>
        <begin position="147"/>
        <end position="173"/>
    </location>
</feature>
<keyword evidence="2" id="KW-0186">Copper</keyword>
<evidence type="ECO:0000256" key="1">
    <source>
        <dbReference type="ARBA" id="ARBA00022729"/>
    </source>
</evidence>
<evidence type="ECO:0000313" key="7">
    <source>
        <dbReference type="EMBL" id="KJL25013.1"/>
    </source>
</evidence>
<dbReference type="AlphaFoldDB" id="A0A0F0KVV2"/>
<dbReference type="InterPro" id="IPR014755">
    <property type="entry name" value="Cu-Rt/internalin_Ig-like"/>
</dbReference>
<feature type="signal peptide" evidence="5">
    <location>
        <begin position="1"/>
        <end position="32"/>
    </location>
</feature>
<protein>
    <submittedName>
        <fullName evidence="7">Copper resistance protein CopC</fullName>
    </submittedName>
</protein>
<evidence type="ECO:0000256" key="3">
    <source>
        <dbReference type="SAM" id="MobiDB-lite"/>
    </source>
</evidence>
<dbReference type="PATRIC" id="fig|82380.10.peg.834"/>
<feature type="domain" description="CopC" evidence="6">
    <location>
        <begin position="33"/>
        <end position="125"/>
    </location>
</feature>
<dbReference type="RefSeq" id="WP_045262768.1">
    <property type="nucleotide sequence ID" value="NZ_JYIV01000018.1"/>
</dbReference>
<keyword evidence="4" id="KW-1133">Transmembrane helix</keyword>
<feature type="transmembrane region" description="Helical" evidence="4">
    <location>
        <begin position="188"/>
        <end position="211"/>
    </location>
</feature>
<accession>A0A0F0KVV2</accession>
<keyword evidence="4" id="KW-0472">Membrane</keyword>
<organism evidence="7 8">
    <name type="scientific">Microbacterium oxydans</name>
    <dbReference type="NCBI Taxonomy" id="82380"/>
    <lineage>
        <taxon>Bacteria</taxon>
        <taxon>Bacillati</taxon>
        <taxon>Actinomycetota</taxon>
        <taxon>Actinomycetes</taxon>
        <taxon>Micrococcales</taxon>
        <taxon>Microbacteriaceae</taxon>
        <taxon>Microbacterium</taxon>
    </lineage>
</organism>
<dbReference type="EMBL" id="JYIV01000018">
    <property type="protein sequence ID" value="KJL25013.1"/>
    <property type="molecule type" value="Genomic_DNA"/>
</dbReference>
<dbReference type="GO" id="GO:0046688">
    <property type="term" value="P:response to copper ion"/>
    <property type="evidence" value="ECO:0007669"/>
    <property type="project" value="InterPro"/>
</dbReference>
<evidence type="ECO:0000313" key="8">
    <source>
        <dbReference type="Proteomes" id="UP000033725"/>
    </source>
</evidence>
<comment type="caution">
    <text evidence="7">The sequence shown here is derived from an EMBL/GenBank/DDBJ whole genome shotgun (WGS) entry which is preliminary data.</text>
</comment>
<dbReference type="GO" id="GO:0005507">
    <property type="term" value="F:copper ion binding"/>
    <property type="evidence" value="ECO:0007669"/>
    <property type="project" value="InterPro"/>
</dbReference>
<evidence type="ECO:0000259" key="6">
    <source>
        <dbReference type="Pfam" id="PF04234"/>
    </source>
</evidence>
<feature type="compositionally biased region" description="Basic and acidic residues" evidence="3">
    <location>
        <begin position="174"/>
        <end position="183"/>
    </location>
</feature>
<dbReference type="SUPFAM" id="SSF81296">
    <property type="entry name" value="E set domains"/>
    <property type="match status" value="1"/>
</dbReference>
<evidence type="ECO:0000256" key="2">
    <source>
        <dbReference type="ARBA" id="ARBA00023008"/>
    </source>
</evidence>
<dbReference type="Gene3D" id="2.60.40.1220">
    <property type="match status" value="1"/>
</dbReference>
<keyword evidence="4" id="KW-0812">Transmembrane</keyword>
<reference evidence="7 8" key="1">
    <citation type="submission" date="2015-02" db="EMBL/GenBank/DDBJ databases">
        <title>Draft genome sequences of ten Microbacterium spp. with emphasis on heavy metal contaminated environments.</title>
        <authorList>
            <person name="Corretto E."/>
        </authorList>
    </citation>
    <scope>NUCLEOTIDE SEQUENCE [LARGE SCALE GENOMIC DNA]</scope>
    <source>
        <strain evidence="7 8">BEL163</strain>
    </source>
</reference>
<dbReference type="GO" id="GO:0042597">
    <property type="term" value="C:periplasmic space"/>
    <property type="evidence" value="ECO:0007669"/>
    <property type="project" value="InterPro"/>
</dbReference>
<dbReference type="GeneID" id="36298366"/>
<dbReference type="InterPro" id="IPR014756">
    <property type="entry name" value="Ig_E-set"/>
</dbReference>
<dbReference type="Pfam" id="PF04234">
    <property type="entry name" value="CopC"/>
    <property type="match status" value="1"/>
</dbReference>
<evidence type="ECO:0000256" key="5">
    <source>
        <dbReference type="SAM" id="SignalP"/>
    </source>
</evidence>
<name>A0A0F0KVV2_9MICO</name>
<dbReference type="InterPro" id="IPR007348">
    <property type="entry name" value="CopC_dom"/>
</dbReference>
<evidence type="ECO:0000256" key="4">
    <source>
        <dbReference type="SAM" id="Phobius"/>
    </source>
</evidence>
<sequence>MTSVSTRIRRVSGAVCAAAVAIVLLTATPASAHDNLTDAVPSAGETVTNLDTVALTFSGELIDFSQTSFAQVQGPDGLFYESSCSTIELNVLTTPVALGASGTYTVLWNAVSSDGHPISESYQFDYAADPTATVALGWDAPACGNEGTRTQPGAALTSTPMPTDATNSAPPTQDTDREPRADGADESVVALAVVGGVVVLGVLAMATVLVVHRRRKRAE</sequence>
<proteinExistence type="predicted"/>
<feature type="region of interest" description="Disordered" evidence="3">
    <location>
        <begin position="143"/>
        <end position="183"/>
    </location>
</feature>